<gene>
    <name evidence="1" type="ORF">ILT43_14650</name>
</gene>
<accession>A0ABS2DC49</accession>
<name>A0ABS2DC49_9SPHN</name>
<reference evidence="1 2" key="1">
    <citation type="submission" date="2020-12" db="EMBL/GenBank/DDBJ databases">
        <title>Sphingomonas sp.</title>
        <authorList>
            <person name="Kim M.K."/>
        </authorList>
    </citation>
    <scope>NUCLEOTIDE SEQUENCE [LARGE SCALE GENOMIC DNA]</scope>
    <source>
        <strain evidence="1 2">BT552</strain>
    </source>
</reference>
<evidence type="ECO:0000313" key="1">
    <source>
        <dbReference type="EMBL" id="MBM6577619.1"/>
    </source>
</evidence>
<sequence length="412" mass="44455">MSELPTPDDWASLGIAPTDATDVIRRAYREQLKKTGPETDPEGFQRLRAAYEAALQACPSTPAAVVGSTLDANAFIAALAARRAAGDEAGAIALVDETRAAHPPGSAASEVIENALLDHVALERMLSPALFLHLARVFDWRDTQGHAARRDPEHHAVVLDRIAAEDFFAAFSAYAQTPEGKLEALVLAPHGEALERLTKDGIGPEQRAEIRGIFDQFLSHGAFLMGRLDGGTLALLRQAVEGPPLLGESVTTPRPAAVAPPASAAPRVVPTLSKKTQWKIRAATVALIGAVVLGRALYKSDRPTYGGNDTALAASVALPLLKDPKVPWVDMVQEPDGVRVDWAPVMRMRHAIRDLRIGYNDGKPTTVFPLPQFDAPIGFLAPPNITAISMRIRTTDGVWSEIRRYPVRQEKK</sequence>
<evidence type="ECO:0000313" key="2">
    <source>
        <dbReference type="Proteomes" id="UP000763641"/>
    </source>
</evidence>
<protein>
    <submittedName>
        <fullName evidence="1">J domain-containing protein</fullName>
    </submittedName>
</protein>
<dbReference type="RefSeq" id="WP_204199722.1">
    <property type="nucleotide sequence ID" value="NZ_JAFEMC010000004.1"/>
</dbReference>
<organism evidence="1 2">
    <name type="scientific">Sphingomonas longa</name>
    <dbReference type="NCBI Taxonomy" id="2778730"/>
    <lineage>
        <taxon>Bacteria</taxon>
        <taxon>Pseudomonadati</taxon>
        <taxon>Pseudomonadota</taxon>
        <taxon>Alphaproteobacteria</taxon>
        <taxon>Sphingomonadales</taxon>
        <taxon>Sphingomonadaceae</taxon>
        <taxon>Sphingomonas</taxon>
    </lineage>
</organism>
<comment type="caution">
    <text evidence="1">The sequence shown here is derived from an EMBL/GenBank/DDBJ whole genome shotgun (WGS) entry which is preliminary data.</text>
</comment>
<dbReference type="Proteomes" id="UP000763641">
    <property type="component" value="Unassembled WGS sequence"/>
</dbReference>
<proteinExistence type="predicted"/>
<dbReference type="EMBL" id="JAFEMC010000004">
    <property type="protein sequence ID" value="MBM6577619.1"/>
    <property type="molecule type" value="Genomic_DNA"/>
</dbReference>
<keyword evidence="2" id="KW-1185">Reference proteome</keyword>